<name>A0A411YB65_9ACTN</name>
<keyword evidence="4" id="KW-1185">Reference proteome</keyword>
<reference evidence="3 4" key="1">
    <citation type="submission" date="2019-01" db="EMBL/GenBank/DDBJ databases">
        <title>Egibacter rhizosphaerae EGI 80759T.</title>
        <authorList>
            <person name="Chen D.-D."/>
            <person name="Tian Y."/>
            <person name="Jiao J.-Y."/>
            <person name="Zhang X.-T."/>
            <person name="Zhang Y.-G."/>
            <person name="Zhang Y."/>
            <person name="Xiao M."/>
            <person name="Shu W.-S."/>
            <person name="Li W.-J."/>
        </authorList>
    </citation>
    <scope>NUCLEOTIDE SEQUENCE [LARGE SCALE GENOMIC DNA]</scope>
    <source>
        <strain evidence="3 4">EGI 80759</strain>
    </source>
</reference>
<dbReference type="Proteomes" id="UP000291469">
    <property type="component" value="Chromosome"/>
</dbReference>
<dbReference type="InterPro" id="IPR013538">
    <property type="entry name" value="ASHA1/2-like_C"/>
</dbReference>
<proteinExistence type="inferred from homology"/>
<accession>A0A411YB65</accession>
<comment type="similarity">
    <text evidence="1">Belongs to the AHA1 family.</text>
</comment>
<evidence type="ECO:0000313" key="3">
    <source>
        <dbReference type="EMBL" id="QBI18444.1"/>
    </source>
</evidence>
<sequence length="211" mass="22733">MAIDPEGTARLVTREVRTDARDGRATRVVVARRSYATTQDDLWDAVTNPERIPRWFLPVSGDLQPGGRYQLEGNAEGTVERCDPPRSFEVTWEFAGQVSWLKVELAPSADGATLELAHEAPVDPDFWAQYGPGAAGIGWDLGLMGLGLHLDSAAGVDPADADDWVVSEPGVAFVRQAAADWADCAIADGDDPRAAQEAAERTVAFYTVPPQ</sequence>
<dbReference type="RefSeq" id="WP_131153442.1">
    <property type="nucleotide sequence ID" value="NZ_CP036402.1"/>
</dbReference>
<dbReference type="Pfam" id="PF08327">
    <property type="entry name" value="AHSA1"/>
    <property type="match status" value="1"/>
</dbReference>
<gene>
    <name evidence="3" type="ORF">ER308_01915</name>
</gene>
<dbReference type="KEGG" id="erz:ER308_01915"/>
<evidence type="ECO:0000256" key="1">
    <source>
        <dbReference type="ARBA" id="ARBA00006817"/>
    </source>
</evidence>
<evidence type="ECO:0000313" key="4">
    <source>
        <dbReference type="Proteomes" id="UP000291469"/>
    </source>
</evidence>
<dbReference type="InterPro" id="IPR023393">
    <property type="entry name" value="START-like_dom_sf"/>
</dbReference>
<dbReference type="SUPFAM" id="SSF55961">
    <property type="entry name" value="Bet v1-like"/>
    <property type="match status" value="1"/>
</dbReference>
<dbReference type="Gene3D" id="3.30.530.20">
    <property type="match status" value="1"/>
</dbReference>
<organism evidence="3 4">
    <name type="scientific">Egibacter rhizosphaerae</name>
    <dbReference type="NCBI Taxonomy" id="1670831"/>
    <lineage>
        <taxon>Bacteria</taxon>
        <taxon>Bacillati</taxon>
        <taxon>Actinomycetota</taxon>
        <taxon>Nitriliruptoria</taxon>
        <taxon>Egibacterales</taxon>
        <taxon>Egibacteraceae</taxon>
        <taxon>Egibacter</taxon>
    </lineage>
</organism>
<feature type="domain" description="Activator of Hsp90 ATPase homologue 1/2-like C-terminal" evidence="2">
    <location>
        <begin position="37"/>
        <end position="119"/>
    </location>
</feature>
<evidence type="ECO:0000259" key="2">
    <source>
        <dbReference type="Pfam" id="PF08327"/>
    </source>
</evidence>
<dbReference type="EMBL" id="CP036402">
    <property type="protein sequence ID" value="QBI18444.1"/>
    <property type="molecule type" value="Genomic_DNA"/>
</dbReference>
<dbReference type="OrthoDB" id="8117292at2"/>
<dbReference type="CDD" id="cd08899">
    <property type="entry name" value="SRPBCC_CalC_Aha1-like_6"/>
    <property type="match status" value="1"/>
</dbReference>
<protein>
    <submittedName>
        <fullName evidence="3">SRPBCC family protein</fullName>
    </submittedName>
</protein>
<dbReference type="AlphaFoldDB" id="A0A411YB65"/>